<feature type="transmembrane region" description="Helical" evidence="7">
    <location>
        <begin position="115"/>
        <end position="136"/>
    </location>
</feature>
<comment type="subcellular location">
    <subcellularLocation>
        <location evidence="1">Membrane</location>
        <topology evidence="1">Multi-pass membrane protein</topology>
    </subcellularLocation>
</comment>
<feature type="transmembrane region" description="Helical" evidence="7">
    <location>
        <begin position="60"/>
        <end position="77"/>
    </location>
</feature>
<dbReference type="EMBL" id="JAVIJP010000005">
    <property type="protein sequence ID" value="KAL3654428.1"/>
    <property type="molecule type" value="Genomic_DNA"/>
</dbReference>
<dbReference type="Proteomes" id="UP001632038">
    <property type="component" value="Unassembled WGS sequence"/>
</dbReference>
<evidence type="ECO:0000313" key="9">
    <source>
        <dbReference type="EMBL" id="KAL3654428.1"/>
    </source>
</evidence>
<comment type="caution">
    <text evidence="9">The sequence shown here is derived from an EMBL/GenBank/DDBJ whole genome shotgun (WGS) entry which is preliminary data.</text>
</comment>
<keyword evidence="6 7" id="KW-0472">Membrane</keyword>
<evidence type="ECO:0000256" key="3">
    <source>
        <dbReference type="ARBA" id="ARBA00022737"/>
    </source>
</evidence>
<accession>A0ABD3EJ41</accession>
<keyword evidence="10" id="KW-1185">Reference proteome</keyword>
<feature type="transmembrane region" description="Helical" evidence="7">
    <location>
        <begin position="207"/>
        <end position="224"/>
    </location>
</feature>
<organism evidence="9 10">
    <name type="scientific">Castilleja foliolosa</name>
    <dbReference type="NCBI Taxonomy" id="1961234"/>
    <lineage>
        <taxon>Eukaryota</taxon>
        <taxon>Viridiplantae</taxon>
        <taxon>Streptophyta</taxon>
        <taxon>Embryophyta</taxon>
        <taxon>Tracheophyta</taxon>
        <taxon>Spermatophyta</taxon>
        <taxon>Magnoliopsida</taxon>
        <taxon>eudicotyledons</taxon>
        <taxon>Gunneridae</taxon>
        <taxon>Pentapetalae</taxon>
        <taxon>asterids</taxon>
        <taxon>lamiids</taxon>
        <taxon>Lamiales</taxon>
        <taxon>Orobanchaceae</taxon>
        <taxon>Pedicularideae</taxon>
        <taxon>Castillejinae</taxon>
        <taxon>Castilleja</taxon>
    </lineage>
</organism>
<name>A0ABD3EJ41_9LAMI</name>
<reference evidence="10" key="1">
    <citation type="journal article" date="2024" name="IScience">
        <title>Strigolactones Initiate the Formation of Haustorium-like Structures in Castilleja.</title>
        <authorList>
            <person name="Buerger M."/>
            <person name="Peterson D."/>
            <person name="Chory J."/>
        </authorList>
    </citation>
    <scope>NUCLEOTIDE SEQUENCE [LARGE SCALE GENOMIC DNA]</scope>
</reference>
<feature type="transmembrane region" description="Helical" evidence="7">
    <location>
        <begin position="262"/>
        <end position="283"/>
    </location>
</feature>
<evidence type="ECO:0000256" key="7">
    <source>
        <dbReference type="SAM" id="Phobius"/>
    </source>
</evidence>
<sequence>MENVVVSPPTSTTEIVEFAAPADQIELSVLIPPYPHESELSDELGDSGVIKKKNSARKSLLMIVSTLLLAMAYQMGVSPSGGFWDSDSPGGVPVKYKAGTSRLATQSPKDYDRYFAANLVSFTCPILIIALLLSGLNFSTRSFTMENVVVSPPASTTEIVEVAAPADQIELSVLIPPSPHESDQSELSDELGDSGVIKKKNSARKSLLMIVSTLLLDMAYQMGVSPSGGFWDSDSPGRAPVKYKAGTSRLATQYPKDYDRYFAANLVSFTCPILIIALLLSGLNFSTRIDILYYGERCGFTAGFYNRDRRGCCTSRSD</sequence>
<evidence type="ECO:0000313" key="10">
    <source>
        <dbReference type="Proteomes" id="UP001632038"/>
    </source>
</evidence>
<evidence type="ECO:0000259" key="8">
    <source>
        <dbReference type="Pfam" id="PF13962"/>
    </source>
</evidence>
<keyword evidence="5" id="KW-0040">ANK repeat</keyword>
<evidence type="ECO:0000256" key="4">
    <source>
        <dbReference type="ARBA" id="ARBA00022989"/>
    </source>
</evidence>
<dbReference type="AlphaFoldDB" id="A0ABD3EJ41"/>
<protein>
    <recommendedName>
        <fullName evidence="8">PGG domain-containing protein</fullName>
    </recommendedName>
</protein>
<keyword evidence="3" id="KW-0677">Repeat</keyword>
<dbReference type="Pfam" id="PF13962">
    <property type="entry name" value="PGG"/>
    <property type="match status" value="2"/>
</dbReference>
<dbReference type="GO" id="GO:0016020">
    <property type="term" value="C:membrane"/>
    <property type="evidence" value="ECO:0007669"/>
    <property type="project" value="UniProtKB-SubCell"/>
</dbReference>
<keyword evidence="2 7" id="KW-0812">Transmembrane</keyword>
<dbReference type="PANTHER" id="PTHR24186">
    <property type="entry name" value="PROTEIN PHOSPHATASE 1 REGULATORY SUBUNIT"/>
    <property type="match status" value="1"/>
</dbReference>
<evidence type="ECO:0000256" key="2">
    <source>
        <dbReference type="ARBA" id="ARBA00022692"/>
    </source>
</evidence>
<evidence type="ECO:0000256" key="1">
    <source>
        <dbReference type="ARBA" id="ARBA00004141"/>
    </source>
</evidence>
<dbReference type="InterPro" id="IPR026961">
    <property type="entry name" value="PGG_dom"/>
</dbReference>
<feature type="domain" description="PGG" evidence="8">
    <location>
        <begin position="200"/>
        <end position="283"/>
    </location>
</feature>
<proteinExistence type="predicted"/>
<evidence type="ECO:0000256" key="6">
    <source>
        <dbReference type="ARBA" id="ARBA00023136"/>
    </source>
</evidence>
<gene>
    <name evidence="9" type="ORF">CASFOL_004109</name>
</gene>
<dbReference type="PANTHER" id="PTHR24186:SF37">
    <property type="entry name" value="PGG DOMAIN-CONTAINING PROTEIN"/>
    <property type="match status" value="1"/>
</dbReference>
<keyword evidence="4 7" id="KW-1133">Transmembrane helix</keyword>
<feature type="domain" description="PGG" evidence="8">
    <location>
        <begin position="53"/>
        <end position="141"/>
    </location>
</feature>
<evidence type="ECO:0000256" key="5">
    <source>
        <dbReference type="ARBA" id="ARBA00023043"/>
    </source>
</evidence>